<proteinExistence type="predicted"/>
<reference evidence="1 2" key="1">
    <citation type="submission" date="2018-11" db="EMBL/GenBank/DDBJ databases">
        <title>Whole genome sequencing of Pantoea sp. RIT388.</title>
        <authorList>
            <person name="Gan H.M."/>
            <person name="Hudson A.O."/>
        </authorList>
    </citation>
    <scope>NUCLEOTIDE SEQUENCE [LARGE SCALE GENOMIC DNA]</scope>
    <source>
        <strain evidence="1 2">RIT388</strain>
    </source>
</reference>
<dbReference type="EMBL" id="RMVG01000007">
    <property type="protein sequence ID" value="RPE01081.1"/>
    <property type="molecule type" value="Genomic_DNA"/>
</dbReference>
<keyword evidence="2" id="KW-1185">Reference proteome</keyword>
<evidence type="ECO:0000313" key="2">
    <source>
        <dbReference type="Proteomes" id="UP000281332"/>
    </source>
</evidence>
<dbReference type="AlphaFoldDB" id="A0A3N4P8R6"/>
<sequence>MLTRSARVHASCAAKQASLRLLAVAGILPDERLAVESEAISFQILMSLVEKRRAQELSLF</sequence>
<name>A0A3N4P8R6_9GAMM</name>
<organism evidence="1 2">
    <name type="scientific">Candidatus Pantoea deserta</name>
    <dbReference type="NCBI Taxonomy" id="1869313"/>
    <lineage>
        <taxon>Bacteria</taxon>
        <taxon>Pseudomonadati</taxon>
        <taxon>Pseudomonadota</taxon>
        <taxon>Gammaproteobacteria</taxon>
        <taxon>Enterobacterales</taxon>
        <taxon>Erwiniaceae</taxon>
        <taxon>Pantoea</taxon>
    </lineage>
</organism>
<evidence type="ECO:0000313" key="1">
    <source>
        <dbReference type="EMBL" id="RPE01081.1"/>
    </source>
</evidence>
<comment type="caution">
    <text evidence="1">The sequence shown here is derived from an EMBL/GenBank/DDBJ whole genome shotgun (WGS) entry which is preliminary data.</text>
</comment>
<dbReference type="Proteomes" id="UP000281332">
    <property type="component" value="Unassembled WGS sequence"/>
</dbReference>
<accession>A0A3N4P8R6</accession>
<protein>
    <submittedName>
        <fullName evidence="1">Uncharacterized protein</fullName>
    </submittedName>
</protein>
<gene>
    <name evidence="1" type="ORF">BBB56_11610</name>
</gene>